<organism evidence="2 3">
    <name type="scientific">Paramecium primaurelia</name>
    <dbReference type="NCBI Taxonomy" id="5886"/>
    <lineage>
        <taxon>Eukaryota</taxon>
        <taxon>Sar</taxon>
        <taxon>Alveolata</taxon>
        <taxon>Ciliophora</taxon>
        <taxon>Intramacronucleata</taxon>
        <taxon>Oligohymenophorea</taxon>
        <taxon>Peniculida</taxon>
        <taxon>Parameciidae</taxon>
        <taxon>Paramecium</taxon>
    </lineage>
</organism>
<comment type="caution">
    <text evidence="2">The sequence shown here is derived from an EMBL/GenBank/DDBJ whole genome shotgun (WGS) entry which is preliminary data.</text>
</comment>
<keyword evidence="3" id="KW-1185">Reference proteome</keyword>
<evidence type="ECO:0000256" key="1">
    <source>
        <dbReference type="SAM" id="Phobius"/>
    </source>
</evidence>
<reference evidence="2" key="1">
    <citation type="submission" date="2021-01" db="EMBL/GenBank/DDBJ databases">
        <authorList>
            <consortium name="Genoscope - CEA"/>
            <person name="William W."/>
        </authorList>
    </citation>
    <scope>NUCLEOTIDE SEQUENCE</scope>
</reference>
<accession>A0A8S1KW59</accession>
<name>A0A8S1KW59_PARPR</name>
<sequence>MLQDEIMKPSFRLSDLLKYEDQSFYSDSPTKRKSLAPPKPLQKHIFDITNGAFQFIIGEFTQSIKKERVPIQKNLIKRINQYVENECQQLQVQQQLEKRIQQKIIEDLNLLVFALCHISKPIVDFLENHFIDYAEELQITIWEINLQLFQPKIVELIKKYIATSMNIVPGNLYSQLLEQAHQLICNLSFEVSDQICLILEECRGYIEPFIAKFRERNIPQILLNKYTILALFQELSQNCYQTIQDLLEFTIFHYAEPDIVEKFMKYAIENYDTLILKNKMLSNSAQQNENINKITVDQVVDYLQQCITNKNKSIAVYKIQYRQKLQKQLSEDDEDQCTQSTDIKSFKMNKDTRYYLNGLYLESEDPQSKFIIYVMNEEFKVIYAPLVSKRWAFQKTFVIDQQEKDGFFKKDSNRKSGWGVYPVKFKSMKELIHSSWVHEQLALMILNQYQEDVYQLRRQVEGEMDTMFGSFLANVSRNKEFLQHFGENAVNNGCMQQLVVYMPLLKDFLNLGGFGAQALLTSQEIYTPQRTFTSTLAISTSLVSGAIIGQALIPIPFVGGIVGGIIGGYLGNKGMTNYTKSRNEKKALEMVLKLQLNQLQDGHWECNKVNLDIMVINFKILNDHMPKVLSEDSDRQTKWINLVIFAVLSLFFNSNEMPGVWQECLDCLIKYIQIEKIQLADTLENLKQIVEVIVKNL</sequence>
<keyword evidence="1" id="KW-0472">Membrane</keyword>
<keyword evidence="1" id="KW-1133">Transmembrane helix</keyword>
<keyword evidence="1" id="KW-0812">Transmembrane</keyword>
<feature type="transmembrane region" description="Helical" evidence="1">
    <location>
        <begin position="551"/>
        <end position="572"/>
    </location>
</feature>
<evidence type="ECO:0000313" key="3">
    <source>
        <dbReference type="Proteomes" id="UP000688137"/>
    </source>
</evidence>
<dbReference type="AlphaFoldDB" id="A0A8S1KW59"/>
<protein>
    <submittedName>
        <fullName evidence="2">Uncharacterized protein</fullName>
    </submittedName>
</protein>
<dbReference type="Proteomes" id="UP000688137">
    <property type="component" value="Unassembled WGS sequence"/>
</dbReference>
<gene>
    <name evidence="2" type="ORF">PPRIM_AZ9-3.1.T0260111</name>
</gene>
<dbReference type="EMBL" id="CAJJDM010000025">
    <property type="protein sequence ID" value="CAD8057572.1"/>
    <property type="molecule type" value="Genomic_DNA"/>
</dbReference>
<proteinExistence type="predicted"/>
<evidence type="ECO:0000313" key="2">
    <source>
        <dbReference type="EMBL" id="CAD8057572.1"/>
    </source>
</evidence>
<dbReference type="OMA" id="LMILNQY"/>